<evidence type="ECO:0000256" key="2">
    <source>
        <dbReference type="SAM" id="SignalP"/>
    </source>
</evidence>
<comment type="caution">
    <text evidence="7">The sequence shown here is derived from an EMBL/GenBank/DDBJ whole genome shotgun (WGS) entry which is preliminary data.</text>
</comment>
<dbReference type="Gene3D" id="2.40.30.170">
    <property type="match status" value="1"/>
</dbReference>
<evidence type="ECO:0000256" key="1">
    <source>
        <dbReference type="ARBA" id="ARBA00022448"/>
    </source>
</evidence>
<feature type="domain" description="CzcB-like C-terminal circularly permuted SH3-like" evidence="6">
    <location>
        <begin position="390"/>
        <end position="444"/>
    </location>
</feature>
<dbReference type="OrthoDB" id="9806939at2"/>
<name>A0A2W7RVR4_9BACT</name>
<dbReference type="Pfam" id="PF19335">
    <property type="entry name" value="HMBD"/>
    <property type="match status" value="2"/>
</dbReference>
<feature type="domain" description="CusB-like three alpha-helical bundle" evidence="4">
    <location>
        <begin position="195"/>
        <end position="243"/>
    </location>
</feature>
<protein>
    <submittedName>
        <fullName evidence="7">Cu(I)/Ag(I) efflux system membrane fusion protein</fullName>
    </submittedName>
</protein>
<dbReference type="EMBL" id="QKZV01000002">
    <property type="protein sequence ID" value="PZX64424.1"/>
    <property type="molecule type" value="Genomic_DNA"/>
</dbReference>
<keyword evidence="8" id="KW-1185">Reference proteome</keyword>
<dbReference type="GO" id="GO:0015679">
    <property type="term" value="P:plasma membrane copper ion transport"/>
    <property type="evidence" value="ECO:0007669"/>
    <property type="project" value="TreeGrafter"/>
</dbReference>
<evidence type="ECO:0000259" key="4">
    <source>
        <dbReference type="Pfam" id="PF25869"/>
    </source>
</evidence>
<evidence type="ECO:0000259" key="6">
    <source>
        <dbReference type="Pfam" id="PF25975"/>
    </source>
</evidence>
<dbReference type="PANTHER" id="PTHR30097">
    <property type="entry name" value="CATION EFFLUX SYSTEM PROTEIN CUSB"/>
    <property type="match status" value="1"/>
</dbReference>
<dbReference type="GO" id="GO:0060003">
    <property type="term" value="P:copper ion export"/>
    <property type="evidence" value="ECO:0007669"/>
    <property type="project" value="TreeGrafter"/>
</dbReference>
<keyword evidence="1" id="KW-0813">Transport</keyword>
<dbReference type="InterPro" id="IPR045800">
    <property type="entry name" value="HMBD"/>
</dbReference>
<proteinExistence type="predicted"/>
<evidence type="ECO:0000259" key="5">
    <source>
        <dbReference type="Pfam" id="PF25954"/>
    </source>
</evidence>
<evidence type="ECO:0000313" key="8">
    <source>
        <dbReference type="Proteomes" id="UP000249720"/>
    </source>
</evidence>
<dbReference type="PANTHER" id="PTHR30097:SF15">
    <property type="entry name" value="CATION EFFLUX SYSTEM PROTEIN CUSB"/>
    <property type="match status" value="1"/>
</dbReference>
<dbReference type="PROSITE" id="PS51257">
    <property type="entry name" value="PROKAR_LIPOPROTEIN"/>
    <property type="match status" value="1"/>
</dbReference>
<dbReference type="Pfam" id="PF25975">
    <property type="entry name" value="CzcB_C"/>
    <property type="match status" value="1"/>
</dbReference>
<reference evidence="7 8" key="1">
    <citation type="submission" date="2018-06" db="EMBL/GenBank/DDBJ databases">
        <title>Genomic Encyclopedia of Archaeal and Bacterial Type Strains, Phase II (KMG-II): from individual species to whole genera.</title>
        <authorList>
            <person name="Goeker M."/>
        </authorList>
    </citation>
    <scope>NUCLEOTIDE SEQUENCE [LARGE SCALE GENOMIC DNA]</scope>
    <source>
        <strain evidence="7 8">DSM 23241</strain>
    </source>
</reference>
<feature type="domain" description="Heavy metal binding" evidence="3">
    <location>
        <begin position="35"/>
        <end position="62"/>
    </location>
</feature>
<dbReference type="Pfam" id="PF25954">
    <property type="entry name" value="Beta-barrel_RND_2"/>
    <property type="match status" value="1"/>
</dbReference>
<organism evidence="7 8">
    <name type="scientific">Hydrotalea sandarakina</name>
    <dbReference type="NCBI Taxonomy" id="1004304"/>
    <lineage>
        <taxon>Bacteria</taxon>
        <taxon>Pseudomonadati</taxon>
        <taxon>Bacteroidota</taxon>
        <taxon>Chitinophagia</taxon>
        <taxon>Chitinophagales</taxon>
        <taxon>Chitinophagaceae</taxon>
        <taxon>Hydrotalea</taxon>
    </lineage>
</organism>
<feature type="domain" description="CusB-like beta-barrel" evidence="5">
    <location>
        <begin position="307"/>
        <end position="379"/>
    </location>
</feature>
<feature type="chain" id="PRO_5016105211" evidence="2">
    <location>
        <begin position="21"/>
        <end position="456"/>
    </location>
</feature>
<dbReference type="Proteomes" id="UP000249720">
    <property type="component" value="Unassembled WGS sequence"/>
</dbReference>
<evidence type="ECO:0000313" key="7">
    <source>
        <dbReference type="EMBL" id="PZX64424.1"/>
    </source>
</evidence>
<gene>
    <name evidence="7" type="ORF">LX80_00620</name>
</gene>
<dbReference type="Pfam" id="PF25869">
    <property type="entry name" value="3HB_CusB"/>
    <property type="match status" value="1"/>
</dbReference>
<dbReference type="GO" id="GO:0046914">
    <property type="term" value="F:transition metal ion binding"/>
    <property type="evidence" value="ECO:0007669"/>
    <property type="project" value="TreeGrafter"/>
</dbReference>
<dbReference type="InterPro" id="IPR058792">
    <property type="entry name" value="Beta-barrel_RND_2"/>
</dbReference>
<dbReference type="InterPro" id="IPR051909">
    <property type="entry name" value="MFP_Cation_Efflux"/>
</dbReference>
<feature type="signal peptide" evidence="2">
    <location>
        <begin position="1"/>
        <end position="20"/>
    </location>
</feature>
<dbReference type="AlphaFoldDB" id="A0A2W7RVR4"/>
<keyword evidence="2" id="KW-0732">Signal</keyword>
<evidence type="ECO:0000259" key="3">
    <source>
        <dbReference type="Pfam" id="PF19335"/>
    </source>
</evidence>
<dbReference type="Gene3D" id="6.10.140.730">
    <property type="match status" value="1"/>
</dbReference>
<dbReference type="InterPro" id="IPR058649">
    <property type="entry name" value="CzcB_C"/>
</dbReference>
<dbReference type="RefSeq" id="WP_111293605.1">
    <property type="nucleotide sequence ID" value="NZ_QKZV01000002.1"/>
</dbReference>
<accession>A0A2W7RVR4</accession>
<sequence length="456" mass="50785">MKMHLTYLLSFCMIIFFLQACNQHHAGIGKMNNAYTCPMPSDSFFSDKPGKCPKCGMQLIPNPNNINQLSNNSINRSKKFTCPMHPQIVSDTMGNCPICSMPLEPLKPDSLKGTVSLNALLKPVNHQVVANVPMIHLMPRTENISLDVLGYVQYNTDYLYSIVSNVSGRIDKLYINSPFQKISVGSKVAEIYSPELVTAQQNLLQLLASDADNSSLIQMARQKLLLMGMSQRQLQYVEQTRTALLHVTLYSNYDGTVLLNDESMNVSDGKNSINNYNNTTDVLPIKEGMYVMKGTTLFKVFNPAKTWAILNLYDSDVPLVKKGDKVVFSAETNTQTAITSSVHLIEPYYNVTSKTTSLRVLFDNTQYKIPIGALVKATIYTGNRTAQWLPKEAVLTLGMNNVVFVRSGEVFMARKVKTGIVYKNLIQIIDGLSTHEAVAADAQYLVDSESFIQLKS</sequence>
<feature type="domain" description="Heavy metal binding" evidence="3">
    <location>
        <begin position="79"/>
        <end position="105"/>
    </location>
</feature>
<dbReference type="Gene3D" id="2.40.420.20">
    <property type="match status" value="1"/>
</dbReference>
<dbReference type="GO" id="GO:0030288">
    <property type="term" value="C:outer membrane-bounded periplasmic space"/>
    <property type="evidence" value="ECO:0007669"/>
    <property type="project" value="TreeGrafter"/>
</dbReference>
<dbReference type="InterPro" id="IPR058791">
    <property type="entry name" value="3HB_CusB"/>
</dbReference>